<dbReference type="Proteomes" id="UP000215181">
    <property type="component" value="Unassembled WGS sequence"/>
</dbReference>
<evidence type="ECO:0000259" key="2">
    <source>
        <dbReference type="Pfam" id="PF13649"/>
    </source>
</evidence>
<dbReference type="OrthoDB" id="570545at2"/>
<sequence length="647" mass="69187">MQRLTFIVAGDPAQRTGGYLYDAHIVAQLRHGGWQVEVIGLAGRFPDADEVARDALRAALSSLPDDSLVVIDGLALGGLPETVAPHAQRLRLIALVHHPLADERGLDADQARRFERQETAALQSMRGVITTSRFTARRVTGMGVAAARITVVEPGVAPQPLAAADRTPPRLLCVATLTPRKGHDVLVEALARVADLHWQGDFVGSATRDPRHADRVAALILGHGLEDRIRLRGECAEAELHAAYAAADLFVLPSHYEGYGMVISEALAAGLPVLTTTGGALADTLPPGTGLAVPPGDIDALAQALRRLLANPVERLVLRDGARVARVRLADWTQAGATFATALERLSGLPPACSSSLHPDTVFDADWLALRRAADHAARDPRLNALAADWLAPLGQRPLRILDLGTGSGSNPHYLAPRLPGPQRWTLLDHDPALLARAVESCHHLNDRDGHALAVEARVADLQTLDPSLLAGFDLVTASALLDLVDERWLQRLAEACREAGCALLIALSVDGNWRIEALDNTDSARQADATEDAFVRAAFNAHQRRDKGAGRALGPDAAPRLAALLQARGFAVALAPSPWRLSSTAPAQAALARALMDGWREAAAEQCPEAHQRIAAWHRRRLSELARGALRIEVGHLDLLALPPGR</sequence>
<keyword evidence="1" id="KW-0808">Transferase</keyword>
<organism evidence="3 4">
    <name type="scientific">Thauera propionica</name>
    <dbReference type="NCBI Taxonomy" id="2019431"/>
    <lineage>
        <taxon>Bacteria</taxon>
        <taxon>Pseudomonadati</taxon>
        <taxon>Pseudomonadota</taxon>
        <taxon>Betaproteobacteria</taxon>
        <taxon>Rhodocyclales</taxon>
        <taxon>Zoogloeaceae</taxon>
        <taxon>Thauera</taxon>
    </lineage>
</organism>
<name>A0A235EZ53_9RHOO</name>
<dbReference type="CDD" id="cd03801">
    <property type="entry name" value="GT4_PimA-like"/>
    <property type="match status" value="1"/>
</dbReference>
<dbReference type="InterPro" id="IPR029063">
    <property type="entry name" value="SAM-dependent_MTases_sf"/>
</dbReference>
<comment type="caution">
    <text evidence="3">The sequence shown here is derived from an EMBL/GenBank/DDBJ whole genome shotgun (WGS) entry which is preliminary data.</text>
</comment>
<gene>
    <name evidence="3" type="ORF">CGK74_08420</name>
</gene>
<keyword evidence="4" id="KW-1185">Reference proteome</keyword>
<evidence type="ECO:0000256" key="1">
    <source>
        <dbReference type="ARBA" id="ARBA00022679"/>
    </source>
</evidence>
<proteinExistence type="predicted"/>
<dbReference type="GO" id="GO:0016757">
    <property type="term" value="F:glycosyltransferase activity"/>
    <property type="evidence" value="ECO:0007669"/>
    <property type="project" value="TreeGrafter"/>
</dbReference>
<evidence type="ECO:0000313" key="4">
    <source>
        <dbReference type="Proteomes" id="UP000215181"/>
    </source>
</evidence>
<protein>
    <recommendedName>
        <fullName evidence="2">Methyltransferase domain-containing protein</fullName>
    </recommendedName>
</protein>
<dbReference type="EMBL" id="NOIH01000008">
    <property type="protein sequence ID" value="OYD54336.1"/>
    <property type="molecule type" value="Genomic_DNA"/>
</dbReference>
<dbReference type="SUPFAM" id="SSF53756">
    <property type="entry name" value="UDP-Glycosyltransferase/glycogen phosphorylase"/>
    <property type="match status" value="1"/>
</dbReference>
<dbReference type="GO" id="GO:0009103">
    <property type="term" value="P:lipopolysaccharide biosynthetic process"/>
    <property type="evidence" value="ECO:0007669"/>
    <property type="project" value="TreeGrafter"/>
</dbReference>
<reference evidence="3 4" key="1">
    <citation type="submission" date="2017-07" db="EMBL/GenBank/DDBJ databases">
        <title>Thauera sp. KNDSS-Mac4 genome sequence and assembly.</title>
        <authorList>
            <person name="Mayilraj S."/>
        </authorList>
    </citation>
    <scope>NUCLEOTIDE SEQUENCE [LARGE SCALE GENOMIC DNA]</scope>
    <source>
        <strain evidence="3 4">KNDSS-Mac4</strain>
    </source>
</reference>
<dbReference type="PANTHER" id="PTHR46401:SF2">
    <property type="entry name" value="GLYCOSYLTRANSFERASE WBBK-RELATED"/>
    <property type="match status" value="1"/>
</dbReference>
<accession>A0A235EZ53</accession>
<dbReference type="Pfam" id="PF13649">
    <property type="entry name" value="Methyltransf_25"/>
    <property type="match status" value="1"/>
</dbReference>
<feature type="domain" description="Methyltransferase" evidence="2">
    <location>
        <begin position="401"/>
        <end position="498"/>
    </location>
</feature>
<dbReference type="Pfam" id="PF13692">
    <property type="entry name" value="Glyco_trans_1_4"/>
    <property type="match status" value="1"/>
</dbReference>
<dbReference type="Gene3D" id="3.40.50.150">
    <property type="entry name" value="Vaccinia Virus protein VP39"/>
    <property type="match status" value="1"/>
</dbReference>
<dbReference type="SUPFAM" id="SSF53335">
    <property type="entry name" value="S-adenosyl-L-methionine-dependent methyltransferases"/>
    <property type="match status" value="1"/>
</dbReference>
<dbReference type="AlphaFoldDB" id="A0A235EZ53"/>
<dbReference type="Gene3D" id="3.40.50.2000">
    <property type="entry name" value="Glycogen Phosphorylase B"/>
    <property type="match status" value="2"/>
</dbReference>
<dbReference type="InterPro" id="IPR041698">
    <property type="entry name" value="Methyltransf_25"/>
</dbReference>
<dbReference type="PANTHER" id="PTHR46401">
    <property type="entry name" value="GLYCOSYLTRANSFERASE WBBK-RELATED"/>
    <property type="match status" value="1"/>
</dbReference>
<evidence type="ECO:0000313" key="3">
    <source>
        <dbReference type="EMBL" id="OYD54336.1"/>
    </source>
</evidence>